<name>A0A4V5N314_9PEZI</name>
<dbReference type="PANTHER" id="PTHR23501">
    <property type="entry name" value="MAJOR FACILITATOR SUPERFAMILY"/>
    <property type="match status" value="1"/>
</dbReference>
<evidence type="ECO:0000256" key="2">
    <source>
        <dbReference type="ARBA" id="ARBA00022448"/>
    </source>
</evidence>
<dbReference type="AlphaFoldDB" id="A0A4V5N314"/>
<evidence type="ECO:0000256" key="3">
    <source>
        <dbReference type="ARBA" id="ARBA00022692"/>
    </source>
</evidence>
<dbReference type="GO" id="GO:0022857">
    <property type="term" value="F:transmembrane transporter activity"/>
    <property type="evidence" value="ECO:0007669"/>
    <property type="project" value="InterPro"/>
</dbReference>
<keyword evidence="2" id="KW-0813">Transport</keyword>
<evidence type="ECO:0000256" key="1">
    <source>
        <dbReference type="ARBA" id="ARBA00004141"/>
    </source>
</evidence>
<organism evidence="7 8">
    <name type="scientific">Salinomyces thailandicus</name>
    <dbReference type="NCBI Taxonomy" id="706561"/>
    <lineage>
        <taxon>Eukaryota</taxon>
        <taxon>Fungi</taxon>
        <taxon>Dikarya</taxon>
        <taxon>Ascomycota</taxon>
        <taxon>Pezizomycotina</taxon>
        <taxon>Dothideomycetes</taxon>
        <taxon>Dothideomycetidae</taxon>
        <taxon>Mycosphaerellales</taxon>
        <taxon>Teratosphaeriaceae</taxon>
        <taxon>Salinomyces</taxon>
    </lineage>
</organism>
<dbReference type="GO" id="GO:0005886">
    <property type="term" value="C:plasma membrane"/>
    <property type="evidence" value="ECO:0007669"/>
    <property type="project" value="TreeGrafter"/>
</dbReference>
<proteinExistence type="predicted"/>
<dbReference type="InterPro" id="IPR010573">
    <property type="entry name" value="MFS_Str1/Tri12-like"/>
</dbReference>
<gene>
    <name evidence="7" type="ORF">B0A50_08558</name>
</gene>
<evidence type="ECO:0000256" key="5">
    <source>
        <dbReference type="ARBA" id="ARBA00023136"/>
    </source>
</evidence>
<sequence length="127" mass="14003">MALWGLTTVGIFLGYRPPRRHTRLDHLSLFQKIEALDLIGFVLLCAGLALFLTGLDLGGGLYGWTNSKVLGTLISGTLILISFFLFEWKGTKTGISHHEICTFAICTGLLLIEGIMLFSIIIFYPVV</sequence>
<reference evidence="7 8" key="1">
    <citation type="submission" date="2017-03" db="EMBL/GenBank/DDBJ databases">
        <title>Genomes of endolithic fungi from Antarctica.</title>
        <authorList>
            <person name="Coleine C."/>
            <person name="Masonjones S."/>
            <person name="Stajich J.E."/>
        </authorList>
    </citation>
    <scope>NUCLEOTIDE SEQUENCE [LARGE SCALE GENOMIC DNA]</scope>
    <source>
        <strain evidence="7 8">CCFEE 6315</strain>
    </source>
</reference>
<comment type="subcellular location">
    <subcellularLocation>
        <location evidence="1">Membrane</location>
        <topology evidence="1">Multi-pass membrane protein</topology>
    </subcellularLocation>
</comment>
<evidence type="ECO:0000313" key="8">
    <source>
        <dbReference type="Proteomes" id="UP000308549"/>
    </source>
</evidence>
<dbReference type="Proteomes" id="UP000308549">
    <property type="component" value="Unassembled WGS sequence"/>
</dbReference>
<keyword evidence="8" id="KW-1185">Reference proteome</keyword>
<evidence type="ECO:0000256" key="6">
    <source>
        <dbReference type="SAM" id="Phobius"/>
    </source>
</evidence>
<keyword evidence="3 6" id="KW-0812">Transmembrane</keyword>
<comment type="caution">
    <text evidence="7">The sequence shown here is derived from an EMBL/GenBank/DDBJ whole genome shotgun (WGS) entry which is preliminary data.</text>
</comment>
<accession>A0A4V5N314</accession>
<feature type="transmembrane region" description="Helical" evidence="6">
    <location>
        <begin position="38"/>
        <end position="63"/>
    </location>
</feature>
<evidence type="ECO:0000313" key="7">
    <source>
        <dbReference type="EMBL" id="TKA21979.1"/>
    </source>
</evidence>
<feature type="transmembrane region" description="Helical" evidence="6">
    <location>
        <begin position="100"/>
        <end position="124"/>
    </location>
</feature>
<protein>
    <submittedName>
        <fullName evidence="7">Uncharacterized protein</fullName>
    </submittedName>
</protein>
<dbReference type="Pfam" id="PF06609">
    <property type="entry name" value="TRI12"/>
    <property type="match status" value="1"/>
</dbReference>
<dbReference type="OrthoDB" id="2587356at2759"/>
<keyword evidence="5 6" id="KW-0472">Membrane</keyword>
<keyword evidence="4 6" id="KW-1133">Transmembrane helix</keyword>
<feature type="transmembrane region" description="Helical" evidence="6">
    <location>
        <begin position="69"/>
        <end position="88"/>
    </location>
</feature>
<dbReference type="EMBL" id="NAJL01000090">
    <property type="protein sequence ID" value="TKA21979.1"/>
    <property type="molecule type" value="Genomic_DNA"/>
</dbReference>
<dbReference type="PANTHER" id="PTHR23501:SF195">
    <property type="entry name" value="PEP5"/>
    <property type="match status" value="1"/>
</dbReference>
<evidence type="ECO:0000256" key="4">
    <source>
        <dbReference type="ARBA" id="ARBA00022989"/>
    </source>
</evidence>